<dbReference type="HAMAP" id="MF_00122">
    <property type="entry name" value="GatC"/>
    <property type="match status" value="1"/>
</dbReference>
<dbReference type="InterPro" id="IPR003837">
    <property type="entry name" value="GatC"/>
</dbReference>
<comment type="catalytic activity">
    <reaction evidence="1">
        <text>L-aspartyl-tRNA(Asn) + L-glutamine + ATP + H2O = L-asparaginyl-tRNA(Asn) + L-glutamate + ADP + phosphate + 2 H(+)</text>
        <dbReference type="Rhea" id="RHEA:14513"/>
        <dbReference type="Rhea" id="RHEA-COMP:9674"/>
        <dbReference type="Rhea" id="RHEA-COMP:9677"/>
        <dbReference type="ChEBI" id="CHEBI:15377"/>
        <dbReference type="ChEBI" id="CHEBI:15378"/>
        <dbReference type="ChEBI" id="CHEBI:29985"/>
        <dbReference type="ChEBI" id="CHEBI:30616"/>
        <dbReference type="ChEBI" id="CHEBI:43474"/>
        <dbReference type="ChEBI" id="CHEBI:58359"/>
        <dbReference type="ChEBI" id="CHEBI:78515"/>
        <dbReference type="ChEBI" id="CHEBI:78516"/>
        <dbReference type="ChEBI" id="CHEBI:456216"/>
    </reaction>
</comment>
<dbReference type="AlphaFoldDB" id="W6TSH3"/>
<dbReference type="EMBL" id="AWTR02000085">
    <property type="protein sequence ID" value="ETZ06767.1"/>
    <property type="molecule type" value="Genomic_DNA"/>
</dbReference>
<dbReference type="STRING" id="1399147.P618_201058"/>
<comment type="caution">
    <text evidence="2">The sequence shown here is derived from an EMBL/GenBank/DDBJ whole genome shotgun (WGS) entry which is preliminary data.</text>
</comment>
<evidence type="ECO:0000313" key="3">
    <source>
        <dbReference type="Proteomes" id="UP000019112"/>
    </source>
</evidence>
<dbReference type="GO" id="GO:0006450">
    <property type="term" value="P:regulation of translational fidelity"/>
    <property type="evidence" value="ECO:0007669"/>
    <property type="project" value="InterPro"/>
</dbReference>
<dbReference type="SUPFAM" id="SSF141000">
    <property type="entry name" value="Glu-tRNAGln amidotransferase C subunit"/>
    <property type="match status" value="1"/>
</dbReference>
<keyword evidence="1" id="KW-0067">ATP-binding</keyword>
<dbReference type="NCBIfam" id="TIGR00135">
    <property type="entry name" value="gatC"/>
    <property type="match status" value="1"/>
</dbReference>
<protein>
    <recommendedName>
        <fullName evidence="1">Aspartyl/glutamyl-tRNA(Asn/Gln) amidotransferase subunit C</fullName>
        <shortName evidence="1">Asp/Glu-ADT subunit C</shortName>
        <ecNumber evidence="1">6.3.5.-</ecNumber>
    </recommendedName>
</protein>
<keyword evidence="3" id="KW-1185">Reference proteome</keyword>
<dbReference type="GO" id="GO:0006412">
    <property type="term" value="P:translation"/>
    <property type="evidence" value="ECO:0007669"/>
    <property type="project" value="UniProtKB-UniRule"/>
</dbReference>
<dbReference type="GO" id="GO:0016740">
    <property type="term" value="F:transferase activity"/>
    <property type="evidence" value="ECO:0007669"/>
    <property type="project" value="UniProtKB-KW"/>
</dbReference>
<dbReference type="InterPro" id="IPR036113">
    <property type="entry name" value="Asp/Glu-ADT_sf_sub_c"/>
</dbReference>
<organism evidence="2 3">
    <name type="scientific">Holospora obtusa F1</name>
    <dbReference type="NCBI Taxonomy" id="1399147"/>
    <lineage>
        <taxon>Bacteria</taxon>
        <taxon>Pseudomonadati</taxon>
        <taxon>Pseudomonadota</taxon>
        <taxon>Alphaproteobacteria</taxon>
        <taxon>Holosporales</taxon>
        <taxon>Holosporaceae</taxon>
        <taxon>Holospora</taxon>
    </lineage>
</organism>
<name>W6TSH3_HOLOB</name>
<dbReference type="GO" id="GO:0050566">
    <property type="term" value="F:asparaginyl-tRNA synthase (glutamine-hydrolyzing) activity"/>
    <property type="evidence" value="ECO:0007669"/>
    <property type="project" value="RHEA"/>
</dbReference>
<gene>
    <name evidence="1" type="primary">gatC</name>
    <name evidence="2" type="ORF">P618_201058</name>
</gene>
<dbReference type="PANTHER" id="PTHR15004:SF0">
    <property type="entry name" value="GLUTAMYL-TRNA(GLN) AMIDOTRANSFERASE SUBUNIT C, MITOCHONDRIAL"/>
    <property type="match status" value="1"/>
</dbReference>
<comment type="similarity">
    <text evidence="1">Belongs to the GatC family.</text>
</comment>
<comment type="function">
    <text evidence="1">Allows the formation of correctly charged Asn-tRNA(Asn) or Gln-tRNA(Gln) through the transamidation of misacylated Asp-tRNA(Asn) or Glu-tRNA(Gln) in organisms which lack either or both of asparaginyl-tRNA or glutaminyl-tRNA synthetases. The reaction takes place in the presence of glutamine and ATP through an activated phospho-Asp-tRNA(Asn) or phospho-Glu-tRNA(Gln).</text>
</comment>
<proteinExistence type="inferred from homology"/>
<dbReference type="GO" id="GO:0005524">
    <property type="term" value="F:ATP binding"/>
    <property type="evidence" value="ECO:0007669"/>
    <property type="project" value="UniProtKB-KW"/>
</dbReference>
<dbReference type="GO" id="GO:0050567">
    <property type="term" value="F:glutaminyl-tRNA synthase (glutamine-hydrolyzing) activity"/>
    <property type="evidence" value="ECO:0007669"/>
    <property type="project" value="UniProtKB-UniRule"/>
</dbReference>
<dbReference type="GO" id="GO:0070681">
    <property type="term" value="P:glutaminyl-tRNAGln biosynthesis via transamidation"/>
    <property type="evidence" value="ECO:0007669"/>
    <property type="project" value="TreeGrafter"/>
</dbReference>
<sequence>MKVNLEEVKQVAKLAKINLTQEEAEGFFQELNQVFDWVNQLEQLCLQDHHQHPKLSCPMVEDTPNAPVDVEKLLSNAPKHHQGYFVVPNVLSGDA</sequence>
<dbReference type="OrthoDB" id="9794326at2"/>
<accession>W6TSH3</accession>
<dbReference type="RefSeq" id="WP_021826796.1">
    <property type="nucleotide sequence ID" value="NZ_AWTR02000085.1"/>
</dbReference>
<dbReference type="Gene3D" id="1.10.20.60">
    <property type="entry name" value="Glu-tRNAGln amidotransferase C subunit, N-terminal domain"/>
    <property type="match status" value="1"/>
</dbReference>
<dbReference type="Pfam" id="PF02686">
    <property type="entry name" value="GatC"/>
    <property type="match status" value="1"/>
</dbReference>
<dbReference type="Proteomes" id="UP000019112">
    <property type="component" value="Unassembled WGS sequence"/>
</dbReference>
<comment type="catalytic activity">
    <reaction evidence="1">
        <text>L-glutamyl-tRNA(Gln) + L-glutamine + ATP + H2O = L-glutaminyl-tRNA(Gln) + L-glutamate + ADP + phosphate + H(+)</text>
        <dbReference type="Rhea" id="RHEA:17521"/>
        <dbReference type="Rhea" id="RHEA-COMP:9681"/>
        <dbReference type="Rhea" id="RHEA-COMP:9684"/>
        <dbReference type="ChEBI" id="CHEBI:15377"/>
        <dbReference type="ChEBI" id="CHEBI:15378"/>
        <dbReference type="ChEBI" id="CHEBI:29985"/>
        <dbReference type="ChEBI" id="CHEBI:30616"/>
        <dbReference type="ChEBI" id="CHEBI:43474"/>
        <dbReference type="ChEBI" id="CHEBI:58359"/>
        <dbReference type="ChEBI" id="CHEBI:78520"/>
        <dbReference type="ChEBI" id="CHEBI:78521"/>
        <dbReference type="ChEBI" id="CHEBI:456216"/>
    </reaction>
</comment>
<dbReference type="PANTHER" id="PTHR15004">
    <property type="entry name" value="GLUTAMYL-TRNA(GLN) AMIDOTRANSFERASE SUBUNIT C, MITOCHONDRIAL"/>
    <property type="match status" value="1"/>
</dbReference>
<keyword evidence="1" id="KW-0547">Nucleotide-binding</keyword>
<dbReference type="EC" id="6.3.5.-" evidence="1"/>
<reference evidence="2 3" key="1">
    <citation type="journal article" date="2014" name="FEMS Microbiol. Lett.">
        <title>Draft genome sequences of three Holospora species (Holospora obtusa, Holospora undulata, and Holospora elegans), endonuclear symbiotic bacteria of the ciliate Paramecium caudatum.</title>
        <authorList>
            <person name="Dohra H."/>
            <person name="Tanaka K."/>
            <person name="Suzuki T."/>
            <person name="Fujishima M."/>
            <person name="Suzuki H."/>
        </authorList>
    </citation>
    <scope>NUCLEOTIDE SEQUENCE [LARGE SCALE GENOMIC DNA]</scope>
    <source>
        <strain evidence="2 3">F1</strain>
    </source>
</reference>
<comment type="subunit">
    <text evidence="1">Heterotrimer of A, B and C subunits.</text>
</comment>
<evidence type="ECO:0000313" key="2">
    <source>
        <dbReference type="EMBL" id="ETZ06767.1"/>
    </source>
</evidence>
<keyword evidence="1" id="KW-0648">Protein biosynthesis</keyword>
<keyword evidence="1" id="KW-0436">Ligase</keyword>
<evidence type="ECO:0000256" key="1">
    <source>
        <dbReference type="HAMAP-Rule" id="MF_00122"/>
    </source>
</evidence>
<dbReference type="eggNOG" id="COG0721">
    <property type="taxonomic scope" value="Bacteria"/>
</dbReference>